<dbReference type="Pfam" id="PF13510">
    <property type="entry name" value="Fer2_4"/>
    <property type="match status" value="1"/>
</dbReference>
<reference evidence="11" key="1">
    <citation type="journal article" name="DNA Res.">
        <title>The physiological potential of anammox bacteria as revealed by their core genome structure.</title>
        <authorList>
            <person name="Okubo T."/>
            <person name="Toyoda A."/>
            <person name="Fukuhara K."/>
            <person name="Uchiyama I."/>
            <person name="Harigaya Y."/>
            <person name="Kuroiwa M."/>
            <person name="Suzuki T."/>
            <person name="Murakami Y."/>
            <person name="Suwa Y."/>
            <person name="Takami H."/>
        </authorList>
    </citation>
    <scope>NUCLEOTIDE SEQUENCE</scope>
    <source>
        <strain evidence="11">317325-2</strain>
    </source>
</reference>
<dbReference type="Gene3D" id="2.20.25.90">
    <property type="entry name" value="ADC-like domains"/>
    <property type="match status" value="1"/>
</dbReference>
<dbReference type="PROSITE" id="PS51669">
    <property type="entry name" value="4FE4S_MOW_BIS_MGD"/>
    <property type="match status" value="1"/>
</dbReference>
<dbReference type="GO" id="GO:0043546">
    <property type="term" value="F:molybdopterin cofactor binding"/>
    <property type="evidence" value="ECO:0007669"/>
    <property type="project" value="InterPro"/>
</dbReference>
<dbReference type="GO" id="GO:0016020">
    <property type="term" value="C:membrane"/>
    <property type="evidence" value="ECO:0007669"/>
    <property type="project" value="TreeGrafter"/>
</dbReference>
<dbReference type="SUPFAM" id="SSF54862">
    <property type="entry name" value="4Fe-4S ferredoxins"/>
    <property type="match status" value="1"/>
</dbReference>
<dbReference type="SUPFAM" id="SSF54292">
    <property type="entry name" value="2Fe-2S ferredoxin-like"/>
    <property type="match status" value="1"/>
</dbReference>
<dbReference type="PANTHER" id="PTHR43105">
    <property type="entry name" value="RESPIRATORY NITRATE REDUCTASE"/>
    <property type="match status" value="1"/>
</dbReference>
<dbReference type="SMART" id="SM00926">
    <property type="entry name" value="Molybdop_Fe4S4"/>
    <property type="match status" value="1"/>
</dbReference>
<evidence type="ECO:0000256" key="2">
    <source>
        <dbReference type="ARBA" id="ARBA00022485"/>
    </source>
</evidence>
<dbReference type="FunFam" id="3.30.70.20:FF:000035">
    <property type="entry name" value="Iron hydrogenase 1"/>
    <property type="match status" value="1"/>
</dbReference>
<name>A0A809SCR5_9BACT</name>
<keyword evidence="7" id="KW-0411">Iron-sulfur</keyword>
<dbReference type="KEGG" id="npy:NPRO_00690"/>
<dbReference type="InterPro" id="IPR001041">
    <property type="entry name" value="2Fe-2S_ferredoxin-type"/>
</dbReference>
<feature type="domain" description="4Fe-4S Mo/W bis-MGD-type" evidence="10">
    <location>
        <begin position="213"/>
        <end position="269"/>
    </location>
</feature>
<keyword evidence="5" id="KW-0560">Oxidoreductase</keyword>
<dbReference type="Pfam" id="PF04879">
    <property type="entry name" value="Molybdop_Fe4S4"/>
    <property type="match status" value="1"/>
</dbReference>
<dbReference type="AlphaFoldDB" id="A0A809SCR5"/>
<dbReference type="GO" id="GO:0022904">
    <property type="term" value="P:respiratory electron transport chain"/>
    <property type="evidence" value="ECO:0007669"/>
    <property type="project" value="TreeGrafter"/>
</dbReference>
<dbReference type="PROSITE" id="PS51379">
    <property type="entry name" value="4FE4S_FER_2"/>
    <property type="match status" value="2"/>
</dbReference>
<dbReference type="GO" id="GO:0015942">
    <property type="term" value="P:formate metabolic process"/>
    <property type="evidence" value="ECO:0007669"/>
    <property type="project" value="InterPro"/>
</dbReference>
<evidence type="ECO:0000313" key="11">
    <source>
        <dbReference type="EMBL" id="BBO22474.1"/>
    </source>
</evidence>
<keyword evidence="2" id="KW-0004">4Fe-4S</keyword>
<dbReference type="GO" id="GO:0003954">
    <property type="term" value="F:NADH dehydrogenase activity"/>
    <property type="evidence" value="ECO:0007669"/>
    <property type="project" value="TreeGrafter"/>
</dbReference>
<dbReference type="InterPro" id="IPR017900">
    <property type="entry name" value="4Fe4S_Fe_S_CS"/>
</dbReference>
<dbReference type="EMBL" id="AP021858">
    <property type="protein sequence ID" value="BBO22474.1"/>
    <property type="molecule type" value="Genomic_DNA"/>
</dbReference>
<dbReference type="Pfam" id="PF01568">
    <property type="entry name" value="Molydop_binding"/>
    <property type="match status" value="1"/>
</dbReference>
<keyword evidence="3" id="KW-0479">Metal-binding</keyword>
<evidence type="ECO:0000256" key="1">
    <source>
        <dbReference type="ARBA" id="ARBA00007023"/>
    </source>
</evidence>
<dbReference type="Gene3D" id="3.40.50.740">
    <property type="match status" value="1"/>
</dbReference>
<dbReference type="InterPro" id="IPR036010">
    <property type="entry name" value="2Fe-2S_ferredoxin-like_sf"/>
</dbReference>
<dbReference type="InterPro" id="IPR006963">
    <property type="entry name" value="Mopterin_OxRdtase_4Fe-4S_dom"/>
</dbReference>
<evidence type="ECO:0000256" key="7">
    <source>
        <dbReference type="ARBA" id="ARBA00023014"/>
    </source>
</evidence>
<feature type="domain" description="2Fe-2S ferredoxin-type" evidence="8">
    <location>
        <begin position="1"/>
        <end position="78"/>
    </location>
</feature>
<feature type="domain" description="4Fe-4S ferredoxin-type" evidence="9">
    <location>
        <begin position="134"/>
        <end position="163"/>
    </location>
</feature>
<dbReference type="Gene3D" id="3.40.228.10">
    <property type="entry name" value="Dimethylsulfoxide Reductase, domain 2"/>
    <property type="match status" value="1"/>
</dbReference>
<dbReference type="GO" id="GO:0008863">
    <property type="term" value="F:formate dehydrogenase (NAD+) activity"/>
    <property type="evidence" value="ECO:0007669"/>
    <property type="project" value="InterPro"/>
</dbReference>
<dbReference type="Gene3D" id="3.30.70.20">
    <property type="match status" value="1"/>
</dbReference>
<dbReference type="CDD" id="cd00508">
    <property type="entry name" value="MopB_CT_Fdh-Nap-like"/>
    <property type="match status" value="1"/>
</dbReference>
<dbReference type="Pfam" id="PF00384">
    <property type="entry name" value="Molybdopterin"/>
    <property type="match status" value="1"/>
</dbReference>
<evidence type="ECO:0000256" key="6">
    <source>
        <dbReference type="ARBA" id="ARBA00023004"/>
    </source>
</evidence>
<dbReference type="PROSITE" id="PS00198">
    <property type="entry name" value="4FE4S_FER_1"/>
    <property type="match status" value="1"/>
</dbReference>
<dbReference type="InterPro" id="IPR006478">
    <property type="entry name" value="Formate_DH_asu"/>
</dbReference>
<feature type="domain" description="4Fe-4S ferredoxin-type" evidence="9">
    <location>
        <begin position="177"/>
        <end position="206"/>
    </location>
</feature>
<dbReference type="InterPro" id="IPR009010">
    <property type="entry name" value="Asp_de-COase-like_dom_sf"/>
</dbReference>
<dbReference type="PROSITE" id="PS00551">
    <property type="entry name" value="MOLYBDOPTERIN_PROK_1"/>
    <property type="match status" value="1"/>
</dbReference>
<dbReference type="PROSITE" id="PS51085">
    <property type="entry name" value="2FE2S_FER_2"/>
    <property type="match status" value="1"/>
</dbReference>
<dbReference type="GO" id="GO:0051539">
    <property type="term" value="F:4 iron, 4 sulfur cluster binding"/>
    <property type="evidence" value="ECO:0007669"/>
    <property type="project" value="UniProtKB-KW"/>
</dbReference>
<keyword evidence="6" id="KW-0408">Iron</keyword>
<dbReference type="InterPro" id="IPR006656">
    <property type="entry name" value="Mopterin_OxRdtase"/>
</dbReference>
<dbReference type="InterPro" id="IPR050123">
    <property type="entry name" value="Prok_molybdopt-oxidoreductase"/>
</dbReference>
<dbReference type="InterPro" id="IPR041924">
    <property type="entry name" value="Formate_Dh-H_N"/>
</dbReference>
<dbReference type="NCBIfam" id="TIGR01591">
    <property type="entry name" value="Fdh-alpha"/>
    <property type="match status" value="1"/>
</dbReference>
<dbReference type="InterPro" id="IPR054351">
    <property type="entry name" value="NADH_UbQ_OxRdtase_ferredoxin"/>
</dbReference>
<dbReference type="InterPro" id="IPR017896">
    <property type="entry name" value="4Fe4S_Fe-S-bd"/>
</dbReference>
<dbReference type="Gene3D" id="2.40.40.20">
    <property type="match status" value="1"/>
</dbReference>
<dbReference type="PANTHER" id="PTHR43105:SF14">
    <property type="entry name" value="FORMATE DEHYDROGENASE H"/>
    <property type="match status" value="1"/>
</dbReference>
<dbReference type="CDD" id="cd02753">
    <property type="entry name" value="MopB_Formate-Dh-H"/>
    <property type="match status" value="1"/>
</dbReference>
<evidence type="ECO:0000256" key="4">
    <source>
        <dbReference type="ARBA" id="ARBA00022737"/>
    </source>
</evidence>
<evidence type="ECO:0000256" key="3">
    <source>
        <dbReference type="ARBA" id="ARBA00022723"/>
    </source>
</evidence>
<proteinExistence type="inferred from homology"/>
<evidence type="ECO:0000313" key="12">
    <source>
        <dbReference type="Proteomes" id="UP000662873"/>
    </source>
</evidence>
<keyword evidence="4" id="KW-0677">Repeat</keyword>
<evidence type="ECO:0000256" key="5">
    <source>
        <dbReference type="ARBA" id="ARBA00023002"/>
    </source>
</evidence>
<dbReference type="GO" id="GO:0046872">
    <property type="term" value="F:metal ion binding"/>
    <property type="evidence" value="ECO:0007669"/>
    <property type="project" value="UniProtKB-KW"/>
</dbReference>
<accession>A0A809SCR5</accession>
<comment type="similarity">
    <text evidence="1">In the C-terminal section; belongs to the prokaryotic molybdopterin-containing oxidoreductase family.</text>
</comment>
<dbReference type="SUPFAM" id="SSF53706">
    <property type="entry name" value="Formate dehydrogenase/DMSO reductase, domains 1-3"/>
    <property type="match status" value="1"/>
</dbReference>
<dbReference type="PIRSF" id="PIRSF036643">
    <property type="entry name" value="FDH_alpha"/>
    <property type="match status" value="1"/>
</dbReference>
<evidence type="ECO:0000259" key="10">
    <source>
        <dbReference type="PROSITE" id="PS51669"/>
    </source>
</evidence>
<sequence>MIQLTVDRKPVEVEPGATLLDALKSAGKEIPTVCHDERLAPSGACRVCLVRVEGQSRLVAACACPAVEGMNVTTDDPELIESRKAVLTFMAREYPGERIDAFPEKGFHRWLKLYGLEHEAQGRSDRDRLDASNPYFMFDRSACIECYRCVRICSEVQGSFVWQIVNRGPETRIVPDSLSEMAQSTCKSCGACVDSCPTSALVDHTRWREGLADSWTRTVCPYCGVGCELEVGAKSNRIVQVLPARDAPVNKGHVCVKGRYAHQYVHASDRISEPMLRKGGEWEVVSWEEAIEFVASRLTELRDRHGPDSIGILGSSRAPNEDNYIAQKFARVVLGTNNVDCCARVCHAPTAAAMKSILGTGAATNSYDDIERAETILVIGSNPSVNHPVVGERIKQAKLRGANLIVIDPKAIELAKYADVHVQLRPGTNVPLLNSMMHVILEEGLEDSEYLNRRIDGVEEFREFVRDYAPEKVGPICGVCPSTIREAARLYATARPSMSVHGLGMTEHLQGTEGVQCLVNLALLTGNIGVEGGGVNPLRGQNNVQGSAHMGCEPSNLTGHVAVSSSPAAFLERWGRPLPEVQGLNLMQMLDAAEVGQLKAMWVIGYDVYLTNPSAEKTARALELMELVIVQDLFLNESARLFAHVFLPAAASFERPGTFMNAERRVQLLRKAIDPPGNALPDWEIMQRVAQAMGETEGFSFADECAIWDEVRSLWPVGAGLSYARLEKGGLQWPCPTEDHPGTTVLHKDRFPTGERTALKQITYIPSPEVVSDSFPFLLNSGRDLYHLNAATMTGRTENSRLRPTDTLDILPSDARRLGLEEGESVRIVSRFGEAVLPVRFDRGLRPGEVFATFHSPKVFLNKTTSTVRDRVTGTPEYKRTAVRIERLR</sequence>
<dbReference type="CDD" id="cd00207">
    <property type="entry name" value="fer2"/>
    <property type="match status" value="1"/>
</dbReference>
<dbReference type="Pfam" id="PF22117">
    <property type="entry name" value="Fer4_Nqo3"/>
    <property type="match status" value="1"/>
</dbReference>
<organism evidence="11 12">
    <name type="scientific">Candidatus Nitrosymbiomonas proteolyticus</name>
    <dbReference type="NCBI Taxonomy" id="2608984"/>
    <lineage>
        <taxon>Bacteria</taxon>
        <taxon>Bacillati</taxon>
        <taxon>Armatimonadota</taxon>
        <taxon>Armatimonadota incertae sedis</taxon>
        <taxon>Candidatus Nitrosymbiomonas</taxon>
    </lineage>
</organism>
<evidence type="ECO:0000259" key="9">
    <source>
        <dbReference type="PROSITE" id="PS51379"/>
    </source>
</evidence>
<dbReference type="SUPFAM" id="SSF50692">
    <property type="entry name" value="ADC-like"/>
    <property type="match status" value="1"/>
</dbReference>
<gene>
    <name evidence="11" type="ORF">NPRO_00690</name>
</gene>
<dbReference type="InterPro" id="IPR027467">
    <property type="entry name" value="MopterinOxRdtase_cofactor_BS"/>
</dbReference>
<dbReference type="Proteomes" id="UP000662873">
    <property type="component" value="Chromosome"/>
</dbReference>
<dbReference type="Gene3D" id="3.10.20.740">
    <property type="match status" value="1"/>
</dbReference>
<dbReference type="InterPro" id="IPR006657">
    <property type="entry name" value="MoPterin_dinucl-bd_dom"/>
</dbReference>
<protein>
    <submittedName>
        <fullName evidence="11">Formate dehydrogenase subunit alpha</fullName>
    </submittedName>
</protein>
<evidence type="ECO:0000259" key="8">
    <source>
        <dbReference type="PROSITE" id="PS51085"/>
    </source>
</evidence>